<sequence length="91" mass="10854">MTHYSNEARSVRIDIFKTTGKWYTTEAMPWYFTPGTTWEKPAPMWNEFMVAVRRTLGDRYTGMTIVCLEPYHPNAYPLLWHNYNYKEPGPE</sequence>
<dbReference type="EMBL" id="LAZR01031713">
    <property type="protein sequence ID" value="KKL52939.1"/>
    <property type="molecule type" value="Genomic_DNA"/>
</dbReference>
<proteinExistence type="predicted"/>
<protein>
    <submittedName>
        <fullName evidence="1">Uncharacterized protein</fullName>
    </submittedName>
</protein>
<comment type="caution">
    <text evidence="1">The sequence shown here is derived from an EMBL/GenBank/DDBJ whole genome shotgun (WGS) entry which is preliminary data.</text>
</comment>
<evidence type="ECO:0000313" key="1">
    <source>
        <dbReference type="EMBL" id="KKL52939.1"/>
    </source>
</evidence>
<accession>A0A0F9CUS7</accession>
<dbReference type="AlphaFoldDB" id="A0A0F9CUS7"/>
<reference evidence="1" key="1">
    <citation type="journal article" date="2015" name="Nature">
        <title>Complex archaea that bridge the gap between prokaryotes and eukaryotes.</title>
        <authorList>
            <person name="Spang A."/>
            <person name="Saw J.H."/>
            <person name="Jorgensen S.L."/>
            <person name="Zaremba-Niedzwiedzka K."/>
            <person name="Martijn J."/>
            <person name="Lind A.E."/>
            <person name="van Eijk R."/>
            <person name="Schleper C."/>
            <person name="Guy L."/>
            <person name="Ettema T.J."/>
        </authorList>
    </citation>
    <scope>NUCLEOTIDE SEQUENCE</scope>
</reference>
<organism evidence="1">
    <name type="scientific">marine sediment metagenome</name>
    <dbReference type="NCBI Taxonomy" id="412755"/>
    <lineage>
        <taxon>unclassified sequences</taxon>
        <taxon>metagenomes</taxon>
        <taxon>ecological metagenomes</taxon>
    </lineage>
</organism>
<name>A0A0F9CUS7_9ZZZZ</name>
<gene>
    <name evidence="1" type="ORF">LCGC14_2280450</name>
</gene>